<evidence type="ECO:0000259" key="10">
    <source>
        <dbReference type="PROSITE" id="PS51787"/>
    </source>
</evidence>
<evidence type="ECO:0000313" key="12">
    <source>
        <dbReference type="Proteomes" id="UP000646827"/>
    </source>
</evidence>
<dbReference type="PROSITE" id="PS00518">
    <property type="entry name" value="ZF_RING_1"/>
    <property type="match status" value="1"/>
</dbReference>
<comment type="caution">
    <text evidence="11">The sequence shown here is derived from an EMBL/GenBank/DDBJ whole genome shotgun (WGS) entry which is preliminary data.</text>
</comment>
<gene>
    <name evidence="11" type="ORF">INT45_010308</name>
</gene>
<dbReference type="InterPro" id="IPR015947">
    <property type="entry name" value="PUA-like_sf"/>
</dbReference>
<dbReference type="GO" id="GO:0061630">
    <property type="term" value="F:ubiquitin protein ligase activity"/>
    <property type="evidence" value="ECO:0007669"/>
    <property type="project" value="TreeGrafter"/>
</dbReference>
<feature type="compositionally biased region" description="Basic and acidic residues" evidence="8">
    <location>
        <begin position="574"/>
        <end position="587"/>
    </location>
</feature>
<reference evidence="11 12" key="1">
    <citation type="submission" date="2020-12" db="EMBL/GenBank/DDBJ databases">
        <title>Metabolic potential, ecology and presence of endohyphal bacteria is reflected in genomic diversity of Mucoromycotina.</title>
        <authorList>
            <person name="Muszewska A."/>
            <person name="Okrasinska A."/>
            <person name="Steczkiewicz K."/>
            <person name="Drgas O."/>
            <person name="Orlowska M."/>
            <person name="Perlinska-Lenart U."/>
            <person name="Aleksandrzak-Piekarczyk T."/>
            <person name="Szatraj K."/>
            <person name="Zielenkiewicz U."/>
            <person name="Pilsyk S."/>
            <person name="Malc E."/>
            <person name="Mieczkowski P."/>
            <person name="Kruszewska J.S."/>
            <person name="Biernat P."/>
            <person name="Pawlowska J."/>
        </authorList>
    </citation>
    <scope>NUCLEOTIDE SEQUENCE [LARGE SCALE GENOMIC DNA]</scope>
    <source>
        <strain evidence="11 12">CBS 142.35</strain>
    </source>
</reference>
<dbReference type="Proteomes" id="UP000646827">
    <property type="component" value="Unassembled WGS sequence"/>
</dbReference>
<dbReference type="InterPro" id="IPR003111">
    <property type="entry name" value="Lon_prtase_N"/>
</dbReference>
<keyword evidence="4" id="KW-0862">Zinc</keyword>
<dbReference type="Gene3D" id="2.30.130.40">
    <property type="entry name" value="LON domain-like"/>
    <property type="match status" value="1"/>
</dbReference>
<dbReference type="GO" id="GO:0008270">
    <property type="term" value="F:zinc ion binding"/>
    <property type="evidence" value="ECO:0007669"/>
    <property type="project" value="UniProtKB-KW"/>
</dbReference>
<dbReference type="SMART" id="SM00184">
    <property type="entry name" value="RING"/>
    <property type="match status" value="2"/>
</dbReference>
<evidence type="ECO:0000256" key="4">
    <source>
        <dbReference type="ARBA" id="ARBA00022833"/>
    </source>
</evidence>
<keyword evidence="12" id="KW-1185">Reference proteome</keyword>
<evidence type="ECO:0000256" key="8">
    <source>
        <dbReference type="SAM" id="MobiDB-lite"/>
    </source>
</evidence>
<feature type="region of interest" description="Disordered" evidence="8">
    <location>
        <begin position="1026"/>
        <end position="1053"/>
    </location>
</feature>
<keyword evidence="2" id="KW-0479">Metal-binding</keyword>
<keyword evidence="6" id="KW-0119">Carbohydrate metabolism</keyword>
<dbReference type="PROSITE" id="PS50089">
    <property type="entry name" value="ZF_RING_2"/>
    <property type="match status" value="1"/>
</dbReference>
<dbReference type="GO" id="GO:0006004">
    <property type="term" value="P:fucose metabolic process"/>
    <property type="evidence" value="ECO:0007669"/>
    <property type="project" value="UniProtKB-KW"/>
</dbReference>
<dbReference type="EMBL" id="JAEPRB010000027">
    <property type="protein sequence ID" value="KAG2225481.1"/>
    <property type="molecule type" value="Genomic_DNA"/>
</dbReference>
<dbReference type="Pfam" id="PF13923">
    <property type="entry name" value="zf-C3HC4_2"/>
    <property type="match status" value="1"/>
</dbReference>
<dbReference type="InterPro" id="IPR013083">
    <property type="entry name" value="Znf_RING/FYVE/PHD"/>
</dbReference>
<evidence type="ECO:0000256" key="3">
    <source>
        <dbReference type="ARBA" id="ARBA00022771"/>
    </source>
</evidence>
<dbReference type="CDD" id="cd16514">
    <property type="entry name" value="RING-HC_LONFs_rpt2"/>
    <property type="match status" value="1"/>
</dbReference>
<feature type="region of interest" description="Disordered" evidence="8">
    <location>
        <begin position="979"/>
        <end position="1002"/>
    </location>
</feature>
<dbReference type="AlphaFoldDB" id="A0A8H7SC32"/>
<feature type="domain" description="Lon N-terminal" evidence="10">
    <location>
        <begin position="767"/>
        <end position="1177"/>
    </location>
</feature>
<evidence type="ECO:0000256" key="7">
    <source>
        <dbReference type="PROSITE-ProRule" id="PRU00175"/>
    </source>
</evidence>
<dbReference type="Pfam" id="PF10250">
    <property type="entry name" value="O-FucT"/>
    <property type="match status" value="1"/>
</dbReference>
<dbReference type="InterPro" id="IPR001841">
    <property type="entry name" value="Znf_RING"/>
</dbReference>
<evidence type="ECO:0000259" key="9">
    <source>
        <dbReference type="PROSITE" id="PS50089"/>
    </source>
</evidence>
<feature type="region of interest" description="Disordered" evidence="8">
    <location>
        <begin position="931"/>
        <end position="962"/>
    </location>
</feature>
<dbReference type="Pfam" id="PF02190">
    <property type="entry name" value="LON_substr_bdg"/>
    <property type="match status" value="1"/>
</dbReference>
<feature type="region of interest" description="Disordered" evidence="8">
    <location>
        <begin position="34"/>
        <end position="72"/>
    </location>
</feature>
<dbReference type="Gene3D" id="3.40.50.11350">
    <property type="match status" value="1"/>
</dbReference>
<dbReference type="SUPFAM" id="SSF57850">
    <property type="entry name" value="RING/U-box"/>
    <property type="match status" value="1"/>
</dbReference>
<proteinExistence type="predicted"/>
<dbReference type="InterPro" id="IPR017907">
    <property type="entry name" value="Znf_RING_CS"/>
</dbReference>
<sequence length="1208" mass="140064">MSLNPRRRIALIAVGCIIFFILFFSSRHSSNTISSLHSSSSSQQQQQQQQQSDQQHHLKQQQQHPDTTPLLDNDAIPVIYPKPFTLHQPEPEEKFITYLPHSGFHNQRIELENALLLASYLNRTLLLPPVFLGNPAMPWLRYDKMYERLLLQTKRGLEHCPQLGPDEPLPSECLNYFRWTQVPWSFFYDLTKGIQDNVRIIFRQDLSTEWILNTLQVDTRDIYYMKDMSPYEFRVYDKPDSATPLAKFVNRIDLATLEAIDNKVLHFGSVFGTYRVLAQTLEHAELLRTFRSEMIFRNPILAETSARVVRQLGGMDQFVGLHIRVGDGLFKVRASIHVDDIYHKLVDTFTDLTVDQVAAYEEYKHDQDRQENDGYEVRQLRKFKPINEDLNKPIQVNHPPDIQEKLGQGPPLGLTRSCEPILPMDSINERFQKTVIYIATDAPSPRTNPLLRKIFATFPCVFVLSDFSKEIRDLKRIQVAEEKVKLESYLIPMVDAMIAAQGHTFYGTSDSTFSSYIERQLHPVYTNRPVAKIIKKITLYNFHHKRSREECDKDEDDEEDNEILQQQQQQQQQEIKRQRGEEQDGKKKEELVSSELILSFNQCLSCQNKLIRPHTLPCGYTICQSCSNTNNNKQCISPHCQRIHTTLIQTNVTMDKILNIMSVLFHDQQKKDLTKNILRIQLVHLLECPICCSCLYQPCTLPCGHTFCRSCLVRSLDHMPSCPICRQSIHWIPLPTLLLCQLVESLFSQQQQQQMDTEYQNDHDNNDTSVPIFIGSLAFPHVQCVLHIFEPRYRLMLRRIMESRRHRFAMCLTVRKQTTTTSFTMPFYEFGTMLELTHVQTLEDGRSIVQAVGSHRFRVLSYHMVDGYHVGELERIDDIDGEQEQILEREQIMSATAQRIQRERQDTLQQQQRITSTMTPATTTTTTITTTTMTSSSSFPNNNNLQLSCGSKSSNTNFDRSPSQLQQLQRPRTQIFGGIGRQQQQQRRSWAAQAHPQTTQMSRSPWLQMHLRGLSPAQAKITSTQFQTPIVSQQQQQQQQQQQSSSFHDSNNNLTTITAMTTNNRYKEISTDDLIQQIETFITLLQTCSNSSHNNNHSTSSINGGGTRRNNINQMTQFLNAFGNPPPIQGPRRNRIIFTWWVANMMPLNHEEKAKLLAIRIFRERVLLLIQWVDRLKDQWFFWFTELNNNNQSSSSSFTNNNNSCHIS</sequence>
<keyword evidence="5" id="KW-0294">Fucose metabolism</keyword>
<feature type="region of interest" description="Disordered" evidence="8">
    <location>
        <begin position="548"/>
        <end position="587"/>
    </location>
</feature>
<feature type="compositionally biased region" description="Low complexity" evidence="8">
    <location>
        <begin position="34"/>
        <end position="53"/>
    </location>
</feature>
<dbReference type="PANTHER" id="PTHR23327">
    <property type="entry name" value="RING FINGER PROTEIN 127"/>
    <property type="match status" value="1"/>
</dbReference>
<organism evidence="11 12">
    <name type="scientific">Circinella minor</name>
    <dbReference type="NCBI Taxonomy" id="1195481"/>
    <lineage>
        <taxon>Eukaryota</taxon>
        <taxon>Fungi</taxon>
        <taxon>Fungi incertae sedis</taxon>
        <taxon>Mucoromycota</taxon>
        <taxon>Mucoromycotina</taxon>
        <taxon>Mucoromycetes</taxon>
        <taxon>Mucorales</taxon>
        <taxon>Lichtheimiaceae</taxon>
        <taxon>Circinella</taxon>
    </lineage>
</organism>
<evidence type="ECO:0000256" key="2">
    <source>
        <dbReference type="ARBA" id="ARBA00022723"/>
    </source>
</evidence>
<dbReference type="SUPFAM" id="SSF88697">
    <property type="entry name" value="PUA domain-like"/>
    <property type="match status" value="1"/>
</dbReference>
<dbReference type="InterPro" id="IPR046336">
    <property type="entry name" value="Lon_prtase_N_sf"/>
</dbReference>
<accession>A0A8H7SC32</accession>
<evidence type="ECO:0000313" key="11">
    <source>
        <dbReference type="EMBL" id="KAG2225481.1"/>
    </source>
</evidence>
<protein>
    <recommendedName>
        <fullName evidence="13">RING-type domain-containing protein</fullName>
    </recommendedName>
</protein>
<dbReference type="PANTHER" id="PTHR23327:SF42">
    <property type="entry name" value="LON PEPTIDASE N-TERMINAL DOMAIN AND RING FINGER PROTEIN C14F5.10C"/>
    <property type="match status" value="1"/>
</dbReference>
<dbReference type="InterPro" id="IPR019378">
    <property type="entry name" value="GDP-Fuc_O-FucTrfase"/>
</dbReference>
<feature type="compositionally biased region" description="Low complexity" evidence="8">
    <location>
        <begin position="563"/>
        <end position="573"/>
    </location>
</feature>
<evidence type="ECO:0000256" key="5">
    <source>
        <dbReference type="ARBA" id="ARBA00023253"/>
    </source>
</evidence>
<feature type="compositionally biased region" description="Low complexity" evidence="8">
    <location>
        <begin position="1032"/>
        <end position="1046"/>
    </location>
</feature>
<feature type="compositionally biased region" description="Polar residues" evidence="8">
    <location>
        <begin position="939"/>
        <end position="962"/>
    </location>
</feature>
<keyword evidence="1" id="KW-0808">Transferase</keyword>
<evidence type="ECO:0008006" key="13">
    <source>
        <dbReference type="Google" id="ProtNLM"/>
    </source>
</evidence>
<dbReference type="Gene3D" id="3.30.40.10">
    <property type="entry name" value="Zinc/RING finger domain, C3HC4 (zinc finger)"/>
    <property type="match status" value="2"/>
</dbReference>
<keyword evidence="3 7" id="KW-0863">Zinc-finger</keyword>
<dbReference type="CDD" id="cd11296">
    <property type="entry name" value="O-FucT_like"/>
    <property type="match status" value="1"/>
</dbReference>
<evidence type="ECO:0000256" key="1">
    <source>
        <dbReference type="ARBA" id="ARBA00022679"/>
    </source>
</evidence>
<name>A0A8H7SC32_9FUNG</name>
<feature type="compositionally biased region" description="Acidic residues" evidence="8">
    <location>
        <begin position="552"/>
        <end position="562"/>
    </location>
</feature>
<feature type="domain" description="RING-type" evidence="9">
    <location>
        <begin position="688"/>
        <end position="726"/>
    </location>
</feature>
<dbReference type="PROSITE" id="PS51787">
    <property type="entry name" value="LON_N"/>
    <property type="match status" value="1"/>
</dbReference>
<dbReference type="SMART" id="SM00464">
    <property type="entry name" value="LON"/>
    <property type="match status" value="1"/>
</dbReference>
<dbReference type="OrthoDB" id="1882547at2759"/>
<evidence type="ECO:0000256" key="6">
    <source>
        <dbReference type="ARBA" id="ARBA00023277"/>
    </source>
</evidence>